<dbReference type="Gene3D" id="2.60.120.290">
    <property type="entry name" value="Spermadhesin, CUB domain"/>
    <property type="match status" value="1"/>
</dbReference>
<dbReference type="Pfam" id="PF00057">
    <property type="entry name" value="Ldl_recept_a"/>
    <property type="match status" value="1"/>
</dbReference>
<dbReference type="PROSITE" id="PS50068">
    <property type="entry name" value="LDLRA_2"/>
    <property type="match status" value="1"/>
</dbReference>
<keyword evidence="4" id="KW-0472">Membrane</keyword>
<proteinExistence type="predicted"/>
<feature type="domain" description="CUB" evidence="5">
    <location>
        <begin position="167"/>
        <end position="271"/>
    </location>
</feature>
<gene>
    <name evidence="6" type="ORF">HERILL_LOCUS6226</name>
</gene>
<dbReference type="AlphaFoldDB" id="A0A7R8YS04"/>
<keyword evidence="7" id="KW-1185">Reference proteome</keyword>
<dbReference type="SUPFAM" id="SSF49854">
    <property type="entry name" value="Spermadhesin, CUB domain"/>
    <property type="match status" value="1"/>
</dbReference>
<dbReference type="InterPro" id="IPR000859">
    <property type="entry name" value="CUB_dom"/>
</dbReference>
<evidence type="ECO:0000256" key="4">
    <source>
        <dbReference type="SAM" id="Phobius"/>
    </source>
</evidence>
<dbReference type="CDD" id="cd00112">
    <property type="entry name" value="LDLa"/>
    <property type="match status" value="1"/>
</dbReference>
<reference evidence="6 7" key="1">
    <citation type="submission" date="2020-11" db="EMBL/GenBank/DDBJ databases">
        <authorList>
            <person name="Wallbank WR R."/>
            <person name="Pardo Diaz C."/>
            <person name="Kozak K."/>
            <person name="Martin S."/>
            <person name="Jiggins C."/>
            <person name="Moest M."/>
            <person name="Warren A I."/>
            <person name="Generalovic N T."/>
            <person name="Byers J.R.P. K."/>
            <person name="Montejo-Kovacevich G."/>
            <person name="Yen C E."/>
        </authorList>
    </citation>
    <scope>NUCLEOTIDE SEQUENCE [LARGE SCALE GENOMIC DNA]</scope>
</reference>
<dbReference type="InterPro" id="IPR002172">
    <property type="entry name" value="LDrepeatLR_classA_rpt"/>
</dbReference>
<organism evidence="6 7">
    <name type="scientific">Hermetia illucens</name>
    <name type="common">Black soldier fly</name>
    <dbReference type="NCBI Taxonomy" id="343691"/>
    <lineage>
        <taxon>Eukaryota</taxon>
        <taxon>Metazoa</taxon>
        <taxon>Ecdysozoa</taxon>
        <taxon>Arthropoda</taxon>
        <taxon>Hexapoda</taxon>
        <taxon>Insecta</taxon>
        <taxon>Pterygota</taxon>
        <taxon>Neoptera</taxon>
        <taxon>Endopterygota</taxon>
        <taxon>Diptera</taxon>
        <taxon>Brachycera</taxon>
        <taxon>Stratiomyomorpha</taxon>
        <taxon>Stratiomyidae</taxon>
        <taxon>Hermetiinae</taxon>
        <taxon>Hermetia</taxon>
    </lineage>
</organism>
<keyword evidence="4" id="KW-1133">Transmembrane helix</keyword>
<dbReference type="EMBL" id="LR899010">
    <property type="protein sequence ID" value="CAD7083253.1"/>
    <property type="molecule type" value="Genomic_DNA"/>
</dbReference>
<feature type="region of interest" description="Disordered" evidence="3">
    <location>
        <begin position="562"/>
        <end position="622"/>
    </location>
</feature>
<dbReference type="SMART" id="SM00042">
    <property type="entry name" value="CUB"/>
    <property type="match status" value="1"/>
</dbReference>
<evidence type="ECO:0000259" key="5">
    <source>
        <dbReference type="SMART" id="SM00042"/>
    </source>
</evidence>
<dbReference type="InterPro" id="IPR042333">
    <property type="entry name" value="LRAD2/Mig-13-like"/>
</dbReference>
<feature type="compositionally biased region" description="Polar residues" evidence="3">
    <location>
        <begin position="588"/>
        <end position="622"/>
    </location>
</feature>
<dbReference type="InterPro" id="IPR036055">
    <property type="entry name" value="LDL_receptor-like_sf"/>
</dbReference>
<keyword evidence="1 2" id="KW-1015">Disulfide bond</keyword>
<evidence type="ECO:0000313" key="7">
    <source>
        <dbReference type="Proteomes" id="UP000594454"/>
    </source>
</evidence>
<dbReference type="InterPro" id="IPR035914">
    <property type="entry name" value="Sperma_CUB_dom_sf"/>
</dbReference>
<dbReference type="Gene3D" id="4.10.400.10">
    <property type="entry name" value="Low-density Lipoprotein Receptor"/>
    <property type="match status" value="1"/>
</dbReference>
<protein>
    <recommendedName>
        <fullName evidence="5">CUB domain-containing protein</fullName>
    </recommendedName>
</protein>
<dbReference type="SMART" id="SM00192">
    <property type="entry name" value="LDLa"/>
    <property type="match status" value="1"/>
</dbReference>
<dbReference type="SUPFAM" id="SSF57424">
    <property type="entry name" value="LDL receptor-like module"/>
    <property type="match status" value="1"/>
</dbReference>
<accession>A0A7R8YS04</accession>
<evidence type="ECO:0000313" key="6">
    <source>
        <dbReference type="EMBL" id="CAD7083253.1"/>
    </source>
</evidence>
<dbReference type="Proteomes" id="UP000594454">
    <property type="component" value="Chromosome 2"/>
</dbReference>
<feature type="compositionally biased region" description="Polar residues" evidence="3">
    <location>
        <begin position="817"/>
        <end position="826"/>
    </location>
</feature>
<evidence type="ECO:0000256" key="1">
    <source>
        <dbReference type="ARBA" id="ARBA00023157"/>
    </source>
</evidence>
<feature type="disulfide bond" evidence="2">
    <location>
        <begin position="418"/>
        <end position="436"/>
    </location>
</feature>
<feature type="region of interest" description="Disordered" evidence="3">
    <location>
        <begin position="817"/>
        <end position="838"/>
    </location>
</feature>
<dbReference type="OrthoDB" id="248923at2759"/>
<evidence type="ECO:0000256" key="2">
    <source>
        <dbReference type="PROSITE-ProRule" id="PRU00124"/>
    </source>
</evidence>
<dbReference type="PANTHER" id="PTHR24652">
    <property type="entry name" value="LOW-DENSITY LIPOPROTEIN RECEPTOR CLASS A DOMAIN-CONTAINING PROTEIN 2"/>
    <property type="match status" value="1"/>
</dbReference>
<comment type="caution">
    <text evidence="2">Lacks conserved residue(s) required for the propagation of feature annotation.</text>
</comment>
<feature type="region of interest" description="Disordered" evidence="3">
    <location>
        <begin position="668"/>
        <end position="694"/>
    </location>
</feature>
<feature type="compositionally biased region" description="Polar residues" evidence="3">
    <location>
        <begin position="668"/>
        <end position="688"/>
    </location>
</feature>
<keyword evidence="4" id="KW-0812">Transmembrane</keyword>
<dbReference type="InterPro" id="IPR023415">
    <property type="entry name" value="LDLR_class-A_CS"/>
</dbReference>
<dbReference type="PROSITE" id="PS01209">
    <property type="entry name" value="LDLRA_1"/>
    <property type="match status" value="1"/>
</dbReference>
<sequence length="914" mass="103217">MLFNCVYSFMVGYAIKAVCGKLYGHFVLKIIVKRLGFTSNYMYTNAKNQTMLWYQCNLELITCSDCVIRITFTHTNFSKICENPNRNIGNPTSRCPCDHIQFSEPPYEPDVSGHYFCGDGKVFRSQTRSLMMKFFYKTPAEHIFTLQYFSERNVKIISGSPRQSIVSNATQLRPNIISTPYFPLPYPRDYGIEHIFSCDSENCRVRLDFTDFQIGLTSTMEIFDSNGQMLDTYTGEHFRPPIVVSSGKSLLMQFRGNGVTGVGYRAEISFISEKQLNEKDLIPYTDCGGMVGSFGGAITMMNMLENASSVRYYDCIWIIKPGNSYMLMKTHISLRVDAFHGMASRSELVIKEGTTSIGQQLETVRWPGHRLSKRNHILPIVAGFYVRLKGVFGLPSRLAIVYSVFNYINCYIGSEFLCENNHCISIRLHCDGFDHCGDGSDEPEKCEEDWAHSPNDRRWYSHKPNYYFPKIEQYPDLKAATGIFIISTLGILLVISGWMVILYRIGIRTRNPRDLQNHLQTISELLDRQEEIPVDDPPDYEAPPDYEDVIKVGMDDQMRHSRRLNRPNGKKHHHRHRRQNHLHPQRNLSNGNASIADQNMPSCSTMSMNSDTGQSDQSDDNLSNTVLMSTAYCEIAETTPAASKRYAWKDQGCQTSTLLDYGASTNGADSSNLNHQENSSYSLGTPTQYEERSAEFRDESLNVSLTLNIPTNHTMTENNPLRPKSVATDNNNCFKKTWLMFSSGGGGGATTTDASHTDTTSASGFLTPEAFKKQEMNYGSYLQSDRNSFLSTTSTFGSDLPIDCTPDGEFTQRSLVSENASPSTDHPPNKRQGPLLNASFSDHGITYKSKGCDNGSNVDVSCFGNVNIFGTTKLRRNHVRSKSFNQNDRRIEQRNTRLKRCSSADRLLLTTLSK</sequence>
<evidence type="ECO:0000256" key="3">
    <source>
        <dbReference type="SAM" id="MobiDB-lite"/>
    </source>
</evidence>
<feature type="transmembrane region" description="Helical" evidence="4">
    <location>
        <begin position="479"/>
        <end position="503"/>
    </location>
</feature>
<feature type="compositionally biased region" description="Basic residues" evidence="3">
    <location>
        <begin position="562"/>
        <end position="584"/>
    </location>
</feature>
<name>A0A7R8YS04_HERIL</name>